<evidence type="ECO:0000256" key="1">
    <source>
        <dbReference type="SAM" id="MobiDB-lite"/>
    </source>
</evidence>
<protein>
    <submittedName>
        <fullName evidence="2">Uncharacterized protein</fullName>
    </submittedName>
</protein>
<proteinExistence type="predicted"/>
<feature type="region of interest" description="Disordered" evidence="1">
    <location>
        <begin position="1"/>
        <end position="34"/>
    </location>
</feature>
<keyword evidence="3" id="KW-1185">Reference proteome</keyword>
<feature type="non-terminal residue" evidence="2">
    <location>
        <position position="99"/>
    </location>
</feature>
<sequence>MLMIEKTVPVTEPRTPSTCNRDDDGSEDSAEDPFDRCVESGMRVEEAVDVTLRTDESEEWNLEKVHRDVELEHVGGKDGVGIVENYNGEYPAGGWREGG</sequence>
<dbReference type="Proteomes" id="UP001174909">
    <property type="component" value="Unassembled WGS sequence"/>
</dbReference>
<evidence type="ECO:0000313" key="2">
    <source>
        <dbReference type="EMBL" id="CAI8057912.1"/>
    </source>
</evidence>
<reference evidence="2" key="1">
    <citation type="submission" date="2023-03" db="EMBL/GenBank/DDBJ databases">
        <authorList>
            <person name="Steffen K."/>
            <person name="Cardenas P."/>
        </authorList>
    </citation>
    <scope>NUCLEOTIDE SEQUENCE</scope>
</reference>
<dbReference type="EMBL" id="CASHTH010004480">
    <property type="protein sequence ID" value="CAI8057912.1"/>
    <property type="molecule type" value="Genomic_DNA"/>
</dbReference>
<evidence type="ECO:0000313" key="3">
    <source>
        <dbReference type="Proteomes" id="UP001174909"/>
    </source>
</evidence>
<accession>A0AA35XN61</accession>
<organism evidence="2 3">
    <name type="scientific">Geodia barretti</name>
    <name type="common">Barrett's horny sponge</name>
    <dbReference type="NCBI Taxonomy" id="519541"/>
    <lineage>
        <taxon>Eukaryota</taxon>
        <taxon>Metazoa</taxon>
        <taxon>Porifera</taxon>
        <taxon>Demospongiae</taxon>
        <taxon>Heteroscleromorpha</taxon>
        <taxon>Tetractinellida</taxon>
        <taxon>Astrophorina</taxon>
        <taxon>Geodiidae</taxon>
        <taxon>Geodia</taxon>
    </lineage>
</organism>
<name>A0AA35XN61_GEOBA</name>
<comment type="caution">
    <text evidence="2">The sequence shown here is derived from an EMBL/GenBank/DDBJ whole genome shotgun (WGS) entry which is preliminary data.</text>
</comment>
<dbReference type="AlphaFoldDB" id="A0AA35XN61"/>
<gene>
    <name evidence="2" type="ORF">GBAR_LOCUS31516</name>
</gene>